<evidence type="ECO:0008006" key="3">
    <source>
        <dbReference type="Google" id="ProtNLM"/>
    </source>
</evidence>
<dbReference type="Proteomes" id="UP000261210">
    <property type="component" value="Unassembled WGS sequence"/>
</dbReference>
<evidence type="ECO:0000313" key="1">
    <source>
        <dbReference type="EMBL" id="RGK60842.1"/>
    </source>
</evidence>
<sequence>MQENIETKNIGNRKFIIELRFDPKVSMLDKKGLLAEQIENCKAFNINHWEIGQSEVSIRDHEDKEKATNIVAVTFNRLSFISFKINSIEGFYSTFKKIYEAVINVLGELNIRRIGCRIIGTYMVKSKDYNSVLNNFKASFPAKFLIDQYPAKDFLFNLVYENGMYQIGPLNEEDAFYDREFKIFDCKKHIGVVIDTDNYLTNETQNINAKSLIKDIYTLSLSVEKNLYSNLAEF</sequence>
<dbReference type="EMBL" id="QSQU01000020">
    <property type="protein sequence ID" value="RGK60842.1"/>
    <property type="molecule type" value="Genomic_DNA"/>
</dbReference>
<dbReference type="AlphaFoldDB" id="A0A3E4NC17"/>
<name>A0A3E4NC17_9BACE</name>
<protein>
    <recommendedName>
        <fullName evidence="3">TIGR04255 family protein</fullName>
    </recommendedName>
</protein>
<gene>
    <name evidence="1" type="ORF">DXD03_13975</name>
</gene>
<comment type="caution">
    <text evidence="1">The sequence shown here is derived from an EMBL/GenBank/DDBJ whole genome shotgun (WGS) entry which is preliminary data.</text>
</comment>
<reference evidence="1 2" key="1">
    <citation type="submission" date="2018-08" db="EMBL/GenBank/DDBJ databases">
        <title>A genome reference for cultivated species of the human gut microbiota.</title>
        <authorList>
            <person name="Zou Y."/>
            <person name="Xue W."/>
            <person name="Luo G."/>
        </authorList>
    </citation>
    <scope>NUCLEOTIDE SEQUENCE [LARGE SCALE GENOMIC DNA]</scope>
    <source>
        <strain evidence="1 2">TF10-34</strain>
    </source>
</reference>
<dbReference type="RefSeq" id="WP_065762581.1">
    <property type="nucleotide sequence ID" value="NZ_JARFMM010000015.1"/>
</dbReference>
<proteinExistence type="predicted"/>
<accession>A0A3E4NC17</accession>
<evidence type="ECO:0000313" key="2">
    <source>
        <dbReference type="Proteomes" id="UP000261210"/>
    </source>
</evidence>
<organism evidence="1 2">
    <name type="scientific">Bacteroides xylanisolvens</name>
    <dbReference type="NCBI Taxonomy" id="371601"/>
    <lineage>
        <taxon>Bacteria</taxon>
        <taxon>Pseudomonadati</taxon>
        <taxon>Bacteroidota</taxon>
        <taxon>Bacteroidia</taxon>
        <taxon>Bacteroidales</taxon>
        <taxon>Bacteroidaceae</taxon>
        <taxon>Bacteroides</taxon>
    </lineage>
</organism>